<evidence type="ECO:0000256" key="1">
    <source>
        <dbReference type="SAM" id="MobiDB-lite"/>
    </source>
</evidence>
<keyword evidence="3" id="KW-1185">Reference proteome</keyword>
<evidence type="ECO:0000313" key="2">
    <source>
        <dbReference type="EMBL" id="QFZ16578.1"/>
    </source>
</evidence>
<reference evidence="3" key="1">
    <citation type="journal article" date="2021" name="Curr. Microbiol.">
        <title>Complete genome of nocamycin-producing strain Saccharothrix syringae NRRL B-16468 reveals the biosynthetic potential for secondary metabolites.</title>
        <authorList>
            <person name="Mo X."/>
            <person name="Yang S."/>
        </authorList>
    </citation>
    <scope>NUCLEOTIDE SEQUENCE [LARGE SCALE GENOMIC DNA]</scope>
    <source>
        <strain evidence="3">ATCC 51364 / DSM 43886 / JCM 6844 / KCTC 9398 / NBRC 14523 / NRRL B-16468 / INA 2240</strain>
    </source>
</reference>
<dbReference type="Proteomes" id="UP000325787">
    <property type="component" value="Chromosome"/>
</dbReference>
<dbReference type="Gene3D" id="1.25.40.10">
    <property type="entry name" value="Tetratricopeptide repeat domain"/>
    <property type="match status" value="1"/>
</dbReference>
<dbReference type="KEGG" id="ssyi:EKG83_03030"/>
<evidence type="ECO:0000313" key="3">
    <source>
        <dbReference type="Proteomes" id="UP000325787"/>
    </source>
</evidence>
<dbReference type="InterPro" id="IPR011990">
    <property type="entry name" value="TPR-like_helical_dom_sf"/>
</dbReference>
<dbReference type="EMBL" id="CP034550">
    <property type="protein sequence ID" value="QFZ16578.1"/>
    <property type="molecule type" value="Genomic_DNA"/>
</dbReference>
<dbReference type="AlphaFoldDB" id="A0A5Q0GRK3"/>
<feature type="region of interest" description="Disordered" evidence="1">
    <location>
        <begin position="319"/>
        <end position="352"/>
    </location>
</feature>
<organism evidence="2 3">
    <name type="scientific">Saccharothrix syringae</name>
    <name type="common">Nocardiopsis syringae</name>
    <dbReference type="NCBI Taxonomy" id="103733"/>
    <lineage>
        <taxon>Bacteria</taxon>
        <taxon>Bacillati</taxon>
        <taxon>Actinomycetota</taxon>
        <taxon>Actinomycetes</taxon>
        <taxon>Pseudonocardiales</taxon>
        <taxon>Pseudonocardiaceae</taxon>
        <taxon>Saccharothrix</taxon>
    </lineage>
</organism>
<dbReference type="OrthoDB" id="3672380at2"/>
<protein>
    <submittedName>
        <fullName evidence="2">Tetratricopeptide repeat protein</fullName>
    </submittedName>
</protein>
<feature type="compositionally biased region" description="Polar residues" evidence="1">
    <location>
        <begin position="54"/>
        <end position="66"/>
    </location>
</feature>
<dbReference type="SUPFAM" id="SSF48452">
    <property type="entry name" value="TPR-like"/>
    <property type="match status" value="1"/>
</dbReference>
<feature type="compositionally biased region" description="Acidic residues" evidence="1">
    <location>
        <begin position="327"/>
        <end position="345"/>
    </location>
</feature>
<gene>
    <name evidence="2" type="ORF">EKG83_03030</name>
</gene>
<accession>A0A5Q0GRK3</accession>
<name>A0A5Q0GRK3_SACSY</name>
<proteinExistence type="predicted"/>
<sequence length="352" mass="37956">MSDESRDAAPELSRYLRSAREVVAREALARGEVTPQGTSTHADATPQGVDATPRGSSATPQGTDTPQVPAPGTAGPRPSPFRDAEDVRTWFAANRDRLLATLREADPGTAADLLADAWPVVPRDTDDAWCRRLYDVGVGLAAVLPESLPLAAALRRGAETLRARGSHRLAVALGVFELAIHRRRDDDPDATAANLADLAATYRAQGLLHEVADCLDEALETYLRHDHPAGVARTLADLGAVLLEAGRLDAALDHLVRADRAFDEAPDPVRHAACRALLGRAWARSGDQAAADRAFNRALGALIGLDDGEARRVRDLVTRLRSLPREEPDEQEPDEQGDLDQPDPEQDPRQQP</sequence>
<dbReference type="RefSeq" id="WP_153277850.1">
    <property type="nucleotide sequence ID" value="NZ_CP034550.1"/>
</dbReference>
<feature type="region of interest" description="Disordered" evidence="1">
    <location>
        <begin position="27"/>
        <end position="82"/>
    </location>
</feature>